<keyword evidence="5" id="KW-0029">Amino-acid transport</keyword>
<dbReference type="RefSeq" id="WP_248254705.1">
    <property type="nucleotide sequence ID" value="NZ_JAIWJX010000002.1"/>
</dbReference>
<dbReference type="PANTHER" id="PTHR43495">
    <property type="entry name" value="GABA PERMEASE"/>
    <property type="match status" value="1"/>
</dbReference>
<keyword evidence="3" id="KW-1003">Cell membrane</keyword>
<keyword evidence="2" id="KW-0813">Transport</keyword>
<feature type="transmembrane region" description="Helical" evidence="8">
    <location>
        <begin position="27"/>
        <end position="47"/>
    </location>
</feature>
<feature type="transmembrane region" description="Helical" evidence="8">
    <location>
        <begin position="53"/>
        <end position="72"/>
    </location>
</feature>
<accession>A0A9X1XFQ4</accession>
<keyword evidence="4 8" id="KW-0812">Transmembrane</keyword>
<keyword evidence="7 8" id="KW-0472">Membrane</keyword>
<feature type="domain" description="Amino acid permease/ SLC12A" evidence="9">
    <location>
        <begin position="24"/>
        <end position="458"/>
    </location>
</feature>
<evidence type="ECO:0000256" key="2">
    <source>
        <dbReference type="ARBA" id="ARBA00022448"/>
    </source>
</evidence>
<organism evidence="10 11">
    <name type="scientific">Fictibacillus marinisediminis</name>
    <dbReference type="NCBI Taxonomy" id="2878389"/>
    <lineage>
        <taxon>Bacteria</taxon>
        <taxon>Bacillati</taxon>
        <taxon>Bacillota</taxon>
        <taxon>Bacilli</taxon>
        <taxon>Bacillales</taxon>
        <taxon>Fictibacillaceae</taxon>
        <taxon>Fictibacillus</taxon>
    </lineage>
</organism>
<comment type="caution">
    <text evidence="10">The sequence shown here is derived from an EMBL/GenBank/DDBJ whole genome shotgun (WGS) entry which is preliminary data.</text>
</comment>
<evidence type="ECO:0000256" key="3">
    <source>
        <dbReference type="ARBA" id="ARBA00022475"/>
    </source>
</evidence>
<dbReference type="PIRSF" id="PIRSF006060">
    <property type="entry name" value="AA_transporter"/>
    <property type="match status" value="1"/>
</dbReference>
<dbReference type="Pfam" id="PF00324">
    <property type="entry name" value="AA_permease"/>
    <property type="match status" value="1"/>
</dbReference>
<keyword evidence="11" id="KW-1185">Reference proteome</keyword>
<feature type="transmembrane region" description="Helical" evidence="8">
    <location>
        <begin position="411"/>
        <end position="429"/>
    </location>
</feature>
<dbReference type="EMBL" id="JAIWJX010000002">
    <property type="protein sequence ID" value="MCK6258210.1"/>
    <property type="molecule type" value="Genomic_DNA"/>
</dbReference>
<name>A0A9X1XFQ4_9BACL</name>
<comment type="subcellular location">
    <subcellularLocation>
        <location evidence="1">Cell membrane</location>
        <topology evidence="1">Multi-pass membrane protein</topology>
    </subcellularLocation>
</comment>
<evidence type="ECO:0000313" key="10">
    <source>
        <dbReference type="EMBL" id="MCK6258210.1"/>
    </source>
</evidence>
<evidence type="ECO:0000313" key="11">
    <source>
        <dbReference type="Proteomes" id="UP001139011"/>
    </source>
</evidence>
<reference evidence="10" key="1">
    <citation type="submission" date="2021-09" db="EMBL/GenBank/DDBJ databases">
        <title>Genome analysis of Fictibacillus sp. KIGAM418 isolated from marine sediment.</title>
        <authorList>
            <person name="Seo M.-J."/>
            <person name="Cho E.-S."/>
            <person name="Hwang C.Y."/>
        </authorList>
    </citation>
    <scope>NUCLEOTIDE SEQUENCE</scope>
    <source>
        <strain evidence="10">KIGAM418</strain>
    </source>
</reference>
<dbReference type="AlphaFoldDB" id="A0A9X1XFQ4"/>
<feature type="transmembrane region" description="Helical" evidence="8">
    <location>
        <begin position="210"/>
        <end position="231"/>
    </location>
</feature>
<dbReference type="InterPro" id="IPR004841">
    <property type="entry name" value="AA-permease/SLC12A_dom"/>
</dbReference>
<feature type="transmembrane region" description="Helical" evidence="8">
    <location>
        <begin position="281"/>
        <end position="300"/>
    </location>
</feature>
<evidence type="ECO:0000256" key="6">
    <source>
        <dbReference type="ARBA" id="ARBA00022989"/>
    </source>
</evidence>
<feature type="transmembrane region" description="Helical" evidence="8">
    <location>
        <begin position="159"/>
        <end position="184"/>
    </location>
</feature>
<evidence type="ECO:0000256" key="4">
    <source>
        <dbReference type="ARBA" id="ARBA00022692"/>
    </source>
</evidence>
<evidence type="ECO:0000256" key="8">
    <source>
        <dbReference type="SAM" id="Phobius"/>
    </source>
</evidence>
<proteinExistence type="predicted"/>
<dbReference type="PROSITE" id="PS00218">
    <property type="entry name" value="AMINO_ACID_PERMEASE_1"/>
    <property type="match status" value="1"/>
</dbReference>
<feature type="transmembrane region" description="Helical" evidence="8">
    <location>
        <begin position="339"/>
        <end position="360"/>
    </location>
</feature>
<dbReference type="InterPro" id="IPR004840">
    <property type="entry name" value="Amino_acid_permease_CS"/>
</dbReference>
<evidence type="ECO:0000256" key="5">
    <source>
        <dbReference type="ARBA" id="ARBA00022970"/>
    </source>
</evidence>
<dbReference type="PANTHER" id="PTHR43495:SF2">
    <property type="entry name" value="D-SERINE_D-ALANINE_GLYCINE TRANSPORTER"/>
    <property type="match status" value="1"/>
</dbReference>
<dbReference type="Gene3D" id="1.20.1740.10">
    <property type="entry name" value="Amino acid/polyamine transporter I"/>
    <property type="match status" value="1"/>
</dbReference>
<dbReference type="FunFam" id="1.20.1740.10:FF:000001">
    <property type="entry name" value="Amino acid permease"/>
    <property type="match status" value="1"/>
</dbReference>
<dbReference type="GO" id="GO:0005886">
    <property type="term" value="C:plasma membrane"/>
    <property type="evidence" value="ECO:0007669"/>
    <property type="project" value="UniProtKB-SubCell"/>
</dbReference>
<protein>
    <submittedName>
        <fullName evidence="10">Amino acid permease</fullName>
    </submittedName>
</protein>
<feature type="transmembrane region" description="Helical" evidence="8">
    <location>
        <begin position="125"/>
        <end position="147"/>
    </location>
</feature>
<dbReference type="GO" id="GO:0055085">
    <property type="term" value="P:transmembrane transport"/>
    <property type="evidence" value="ECO:0007669"/>
    <property type="project" value="InterPro"/>
</dbReference>
<sequence>MSQERLVQELKKEEDLQRGLKNRHIQLIAIGGAIGTGLFLGAGKSIHLAGPSIMLNYALIGVMLFFMMRALGEMLMYSPTSGSFTHFAESFIGPWAGFITGWTYWFCWIVTGMAEITAVGLYVKYWFPSIPQWLTALAAVLVLLLINMSAVKAFGEIEFWFALIKIITIIALIGIGIVLIVMGYESHGTQASLSNLVNHGGFFPNGSSGFVLAFQMALFAFAGVELVGVTAGEAQDPDKTLPSAINNIPARILLFYIGSLIVLMSIYPWDKIDPDTSPFVSVFKLIGIPAASGIINFVVLTSAMSSCNSGLFSTGRMLYTLSNEGKAPKKLGLLNKKQVPAPALIVSTFFLSFGVLLNYLLPEEVFTLVTSIATICFIWVWGIILVAHLRFRKLKPEDAKKSAFKMPLSPVINWIVLAFFAFMIVVLGFAADTRIALLITPVWFVILIIAYMITKRNTEKSVR</sequence>
<feature type="transmembrane region" description="Helical" evidence="8">
    <location>
        <begin position="252"/>
        <end position="269"/>
    </location>
</feature>
<evidence type="ECO:0000256" key="1">
    <source>
        <dbReference type="ARBA" id="ARBA00004651"/>
    </source>
</evidence>
<keyword evidence="6 8" id="KW-1133">Transmembrane helix</keyword>
<evidence type="ECO:0000259" key="9">
    <source>
        <dbReference type="Pfam" id="PF00324"/>
    </source>
</evidence>
<feature type="transmembrane region" description="Helical" evidence="8">
    <location>
        <begin position="366"/>
        <end position="391"/>
    </location>
</feature>
<feature type="transmembrane region" description="Helical" evidence="8">
    <location>
        <begin position="84"/>
        <end position="105"/>
    </location>
</feature>
<dbReference type="Proteomes" id="UP001139011">
    <property type="component" value="Unassembled WGS sequence"/>
</dbReference>
<evidence type="ECO:0000256" key="7">
    <source>
        <dbReference type="ARBA" id="ARBA00023136"/>
    </source>
</evidence>
<dbReference type="GO" id="GO:0006865">
    <property type="term" value="P:amino acid transport"/>
    <property type="evidence" value="ECO:0007669"/>
    <property type="project" value="UniProtKB-KW"/>
</dbReference>
<feature type="transmembrane region" description="Helical" evidence="8">
    <location>
        <begin position="435"/>
        <end position="454"/>
    </location>
</feature>
<gene>
    <name evidence="10" type="ORF">LCY76_16675</name>
</gene>